<keyword evidence="4" id="KW-1185">Reference proteome</keyword>
<accession>A0A938WMA3</accession>
<dbReference type="InterPro" id="IPR004564">
    <property type="entry name" value="OM_lipoprot_carrier_LolA-like"/>
</dbReference>
<evidence type="ECO:0000256" key="2">
    <source>
        <dbReference type="SAM" id="SignalP"/>
    </source>
</evidence>
<dbReference type="InterPro" id="IPR029046">
    <property type="entry name" value="LolA/LolB/LppX"/>
</dbReference>
<organism evidence="3 4">
    <name type="scientific">Marseilla massiliensis</name>
    <dbReference type="NCBI Taxonomy" id="1841864"/>
    <lineage>
        <taxon>Bacteria</taxon>
        <taxon>Pseudomonadati</taxon>
        <taxon>Bacteroidota</taxon>
        <taxon>Bacteroidia</taxon>
        <taxon>Bacteroidales</taxon>
        <taxon>Prevotellaceae</taxon>
        <taxon>Marseilla</taxon>
    </lineage>
</organism>
<comment type="caution">
    <text evidence="3">The sequence shown here is derived from an EMBL/GenBank/DDBJ whole genome shotgun (WGS) entry which is preliminary data.</text>
</comment>
<feature type="chain" id="PRO_5037368032" description="Cell envelope biogenesis protein LolA" evidence="2">
    <location>
        <begin position="21"/>
        <end position="200"/>
    </location>
</feature>
<evidence type="ECO:0008006" key="5">
    <source>
        <dbReference type="Google" id="ProtNLM"/>
    </source>
</evidence>
<dbReference type="RefSeq" id="WP_205107637.1">
    <property type="nucleotide sequence ID" value="NZ_CAWUJD010000001.1"/>
</dbReference>
<dbReference type="Gene3D" id="2.50.20.10">
    <property type="entry name" value="Lipoprotein localisation LolA/LolB/LppX"/>
    <property type="match status" value="1"/>
</dbReference>
<evidence type="ECO:0000313" key="3">
    <source>
        <dbReference type="EMBL" id="MBM6660663.1"/>
    </source>
</evidence>
<dbReference type="Pfam" id="PF16584">
    <property type="entry name" value="LolA_2"/>
    <property type="match status" value="1"/>
</dbReference>
<evidence type="ECO:0000256" key="1">
    <source>
        <dbReference type="ARBA" id="ARBA00022729"/>
    </source>
</evidence>
<dbReference type="CDD" id="cd16325">
    <property type="entry name" value="LolA"/>
    <property type="match status" value="1"/>
</dbReference>
<dbReference type="AlphaFoldDB" id="A0A938WMA3"/>
<gene>
    <name evidence="3" type="ORF">H6B30_02670</name>
</gene>
<dbReference type="PANTHER" id="PTHR35869:SF1">
    <property type="entry name" value="OUTER-MEMBRANE LIPOPROTEIN CARRIER PROTEIN"/>
    <property type="match status" value="1"/>
</dbReference>
<keyword evidence="1 2" id="KW-0732">Signal</keyword>
<name>A0A938WMA3_9BACT</name>
<dbReference type="SUPFAM" id="SSF89392">
    <property type="entry name" value="Prokaryotic lipoproteins and lipoprotein localization factors"/>
    <property type="match status" value="1"/>
</dbReference>
<dbReference type="EMBL" id="JACJJL010000003">
    <property type="protein sequence ID" value="MBM6660663.1"/>
    <property type="molecule type" value="Genomic_DNA"/>
</dbReference>
<dbReference type="PROSITE" id="PS51257">
    <property type="entry name" value="PROKAR_LIPOPROTEIN"/>
    <property type="match status" value="1"/>
</dbReference>
<evidence type="ECO:0000313" key="4">
    <source>
        <dbReference type="Proteomes" id="UP000764045"/>
    </source>
</evidence>
<protein>
    <recommendedName>
        <fullName evidence="5">Cell envelope biogenesis protein LolA</fullName>
    </recommendedName>
</protein>
<feature type="signal peptide" evidence="2">
    <location>
        <begin position="1"/>
        <end position="20"/>
    </location>
</feature>
<sequence length="200" mass="22116">MKRNILALIALITLSCGAMAQPAKAVLDKVAAVVSNKGGASASFRIASSQYGNTTGSIAIKGRKFKTTTPAATVWFDGTTQWTYMARSNEVNINTPTEGELQAINPYNFINMYRTGFTYKMKTVGTNYQVHLTATNKSRQIQEMYITVNKSTYVPTQIKMRQGANWSTIVISNFKKANLNDATFTFNAKAYPKAEIIDLR</sequence>
<proteinExistence type="predicted"/>
<dbReference type="Proteomes" id="UP000764045">
    <property type="component" value="Unassembled WGS sequence"/>
</dbReference>
<dbReference type="PANTHER" id="PTHR35869">
    <property type="entry name" value="OUTER-MEMBRANE LIPOPROTEIN CARRIER PROTEIN"/>
    <property type="match status" value="1"/>
</dbReference>
<reference evidence="3 4" key="1">
    <citation type="journal article" date="2021" name="Sci. Rep.">
        <title>The distribution of antibiotic resistance genes in chicken gut microbiota commensals.</title>
        <authorList>
            <person name="Juricova H."/>
            <person name="Matiasovicova J."/>
            <person name="Kubasova T."/>
            <person name="Cejkova D."/>
            <person name="Rychlik I."/>
        </authorList>
    </citation>
    <scope>NUCLEOTIDE SEQUENCE [LARGE SCALE GENOMIC DNA]</scope>
    <source>
        <strain evidence="3 4">An819</strain>
    </source>
</reference>